<dbReference type="InterPro" id="IPR001830">
    <property type="entry name" value="Glyco_trans_20"/>
</dbReference>
<dbReference type="EMBL" id="JAAPAO010001001">
    <property type="protein sequence ID" value="KAF4651821.1"/>
    <property type="molecule type" value="Genomic_DNA"/>
</dbReference>
<feature type="non-terminal residue" evidence="2">
    <location>
        <position position="590"/>
    </location>
</feature>
<evidence type="ECO:0000313" key="2">
    <source>
        <dbReference type="EMBL" id="KAF4651821.1"/>
    </source>
</evidence>
<dbReference type="PANTHER" id="PTHR10788:SF94">
    <property type="entry name" value="ALPHA,ALPHA-TREHALOSE-PHOSPHATE SYNTHASE [UDP-FORMING] 5"/>
    <property type="match status" value="1"/>
</dbReference>
<dbReference type="AlphaFoldDB" id="A0A7J6KZ41"/>
<evidence type="ECO:0000313" key="3">
    <source>
        <dbReference type="Proteomes" id="UP000591131"/>
    </source>
</evidence>
<protein>
    <submittedName>
        <fullName evidence="2">Trehalose-6-P synthase/phosphatase complex synthase subunit</fullName>
    </submittedName>
</protein>
<comment type="caution">
    <text evidence="2">The sequence shown here is derived from an EMBL/GenBank/DDBJ whole genome shotgun (WGS) entry which is preliminary data.</text>
</comment>
<feature type="region of interest" description="Disordered" evidence="1">
    <location>
        <begin position="336"/>
        <end position="356"/>
    </location>
</feature>
<accession>A0A7J6KZ41</accession>
<proteinExistence type="predicted"/>
<dbReference type="GO" id="GO:0005992">
    <property type="term" value="P:trehalose biosynthetic process"/>
    <property type="evidence" value="ECO:0007669"/>
    <property type="project" value="InterPro"/>
</dbReference>
<name>A0A7J6KZ41_PERCH</name>
<feature type="compositionally biased region" description="Polar residues" evidence="1">
    <location>
        <begin position="68"/>
        <end position="87"/>
    </location>
</feature>
<feature type="region of interest" description="Disordered" evidence="1">
    <location>
        <begin position="60"/>
        <end position="107"/>
    </location>
</feature>
<organism evidence="2 3">
    <name type="scientific">Perkinsus chesapeaki</name>
    <name type="common">Clam parasite</name>
    <name type="synonym">Perkinsus andrewsi</name>
    <dbReference type="NCBI Taxonomy" id="330153"/>
    <lineage>
        <taxon>Eukaryota</taxon>
        <taxon>Sar</taxon>
        <taxon>Alveolata</taxon>
        <taxon>Perkinsozoa</taxon>
        <taxon>Perkinsea</taxon>
        <taxon>Perkinsida</taxon>
        <taxon>Perkinsidae</taxon>
        <taxon>Perkinsus</taxon>
    </lineage>
</organism>
<gene>
    <name evidence="2" type="primary">TPS1_1</name>
    <name evidence="2" type="ORF">FOL47_000169</name>
</gene>
<dbReference type="Proteomes" id="UP000591131">
    <property type="component" value="Unassembled WGS sequence"/>
</dbReference>
<dbReference type="PANTHER" id="PTHR10788">
    <property type="entry name" value="TREHALOSE-6-PHOSPHATE SYNTHASE"/>
    <property type="match status" value="1"/>
</dbReference>
<dbReference type="Gene3D" id="3.40.50.2000">
    <property type="entry name" value="Glycogen Phosphorylase B"/>
    <property type="match status" value="2"/>
</dbReference>
<keyword evidence="3" id="KW-1185">Reference proteome</keyword>
<reference evidence="2 3" key="1">
    <citation type="submission" date="2020-04" db="EMBL/GenBank/DDBJ databases">
        <title>Perkinsus chesapeaki whole genome sequence.</title>
        <authorList>
            <person name="Bogema D.R."/>
        </authorList>
    </citation>
    <scope>NUCLEOTIDE SEQUENCE [LARGE SCALE GENOMIC DNA]</scope>
    <source>
        <strain evidence="2">ATCC PRA-425</strain>
    </source>
</reference>
<dbReference type="SUPFAM" id="SSF53756">
    <property type="entry name" value="UDP-Glycosyltransferase/glycogen phosphorylase"/>
    <property type="match status" value="1"/>
</dbReference>
<sequence length="590" mass="65843">MLPLMRVTEYAYVTVGPSGNLKSWERTDAGQRVIRQVIPSGMEMTIEDDDGLYRYLQSRGTAARPQHTDTTTASGSSVGAADTTSVESGVPGKEGSSNELHIPLPASGASTESLPRFVYHAGLDKGIYGATKGTVRSAFFDTSITLTPDDCVVFVSIQLPVLVCRKAGGGFEVYPSRYVSMSTLHAVKSGLVPKRSLFVGWPGLDYLSKQEQDEVRKVLLPYDCIPVFSSDPEPKRRGPQPPRHGFEEFLDFCQTFLWPTVNDQVPLVHNSEDLMTFDNKLWEKYQNANQRYVDVLLNADLFPPLPNFGEYVFWVNDYHLLLVPMLLRKGLRKSQRVGSPPLSPSQPKSAAQPPPKKPTIGLFLHTPFPTSEIFLTLPVRTQVMQSLLAADLVGFQFFDYARHFLTVVKKLVGLDMSYRLSDGYLALDVPYSYVSGSPASTVTAQQRHQFELIAAQMRSPEVLRRIKELRKKFAGKTIICGVDRLGRLSGMLLKLRTFRQFLKVYPSYRNRVVLVQLAVSRTTTTHTSPENRITLAKRISALAKEINDTMGPHVYFYAGDIETEDRLATMAVSDMLLDTSLKDGLNLAPF</sequence>
<dbReference type="OrthoDB" id="755951at2759"/>
<dbReference type="GO" id="GO:0005829">
    <property type="term" value="C:cytosol"/>
    <property type="evidence" value="ECO:0007669"/>
    <property type="project" value="TreeGrafter"/>
</dbReference>
<evidence type="ECO:0000256" key="1">
    <source>
        <dbReference type="SAM" id="MobiDB-lite"/>
    </source>
</evidence>
<dbReference type="GO" id="GO:0004805">
    <property type="term" value="F:trehalose-phosphatase activity"/>
    <property type="evidence" value="ECO:0007669"/>
    <property type="project" value="TreeGrafter"/>
</dbReference>
<dbReference type="Pfam" id="PF00982">
    <property type="entry name" value="Glyco_transf_20"/>
    <property type="match status" value="1"/>
</dbReference>